<dbReference type="PANTHER" id="PTHR35936">
    <property type="entry name" value="MEMBRANE-BOUND LYTIC MUREIN TRANSGLYCOSYLASE F"/>
    <property type="match status" value="1"/>
</dbReference>
<dbReference type="Pfam" id="PF00497">
    <property type="entry name" value="SBP_bac_3"/>
    <property type="match status" value="1"/>
</dbReference>
<feature type="domain" description="Solute-binding protein family 3/N-terminal" evidence="3">
    <location>
        <begin position="61"/>
        <end position="293"/>
    </location>
</feature>
<organism evidence="4 5">
    <name type="scientific">Polaromonas jejuensis</name>
    <dbReference type="NCBI Taxonomy" id="457502"/>
    <lineage>
        <taxon>Bacteria</taxon>
        <taxon>Pseudomonadati</taxon>
        <taxon>Pseudomonadota</taxon>
        <taxon>Betaproteobacteria</taxon>
        <taxon>Burkholderiales</taxon>
        <taxon>Comamonadaceae</taxon>
        <taxon>Polaromonas</taxon>
    </lineage>
</organism>
<keyword evidence="1 2" id="KW-0732">Signal</keyword>
<proteinExistence type="predicted"/>
<dbReference type="RefSeq" id="WP_218017508.1">
    <property type="nucleotide sequence ID" value="NZ_JBHSMX010000065.1"/>
</dbReference>
<evidence type="ECO:0000256" key="2">
    <source>
        <dbReference type="SAM" id="SignalP"/>
    </source>
</evidence>
<feature type="chain" id="PRO_5047540160" evidence="2">
    <location>
        <begin position="35"/>
        <end position="309"/>
    </location>
</feature>
<evidence type="ECO:0000259" key="3">
    <source>
        <dbReference type="SMART" id="SM00062"/>
    </source>
</evidence>
<keyword evidence="5" id="KW-1185">Reference proteome</keyword>
<reference evidence="5" key="1">
    <citation type="journal article" date="2019" name="Int. J. Syst. Evol. Microbiol.">
        <title>The Global Catalogue of Microorganisms (GCM) 10K type strain sequencing project: providing services to taxonomists for standard genome sequencing and annotation.</title>
        <authorList>
            <consortium name="The Broad Institute Genomics Platform"/>
            <consortium name="The Broad Institute Genome Sequencing Center for Infectious Disease"/>
            <person name="Wu L."/>
            <person name="Ma J."/>
        </authorList>
    </citation>
    <scope>NUCLEOTIDE SEQUENCE [LARGE SCALE GENOMIC DNA]</scope>
    <source>
        <strain evidence="5">CGMCC 4.7277</strain>
    </source>
</reference>
<dbReference type="SMART" id="SM00062">
    <property type="entry name" value="PBPb"/>
    <property type="match status" value="1"/>
</dbReference>
<protein>
    <submittedName>
        <fullName evidence="4">ABC transporter substrate-binding protein</fullName>
    </submittedName>
</protein>
<gene>
    <name evidence="4" type="ORF">ACFPP7_21920</name>
</gene>
<evidence type="ECO:0000256" key="1">
    <source>
        <dbReference type="ARBA" id="ARBA00022729"/>
    </source>
</evidence>
<accession>A0ABW0QG15</accession>
<name>A0ABW0QG15_9BURK</name>
<dbReference type="PANTHER" id="PTHR35936:SF17">
    <property type="entry name" value="ARGININE-BINDING EXTRACELLULAR PROTEIN ARTP"/>
    <property type="match status" value="1"/>
</dbReference>
<feature type="signal peptide" evidence="2">
    <location>
        <begin position="1"/>
        <end position="34"/>
    </location>
</feature>
<evidence type="ECO:0000313" key="5">
    <source>
        <dbReference type="Proteomes" id="UP001596084"/>
    </source>
</evidence>
<comment type="caution">
    <text evidence="4">The sequence shown here is derived from an EMBL/GenBank/DDBJ whole genome shotgun (WGS) entry which is preliminary data.</text>
</comment>
<dbReference type="Proteomes" id="UP001596084">
    <property type="component" value="Unassembled WGS sequence"/>
</dbReference>
<dbReference type="CDD" id="cd01004">
    <property type="entry name" value="PBP2_MidA_like"/>
    <property type="match status" value="1"/>
</dbReference>
<evidence type="ECO:0000313" key="4">
    <source>
        <dbReference type="EMBL" id="MFC5523550.1"/>
    </source>
</evidence>
<dbReference type="EMBL" id="JBHSMX010000065">
    <property type="protein sequence ID" value="MFC5523550.1"/>
    <property type="molecule type" value="Genomic_DNA"/>
</dbReference>
<sequence length="309" mass="32649">MPSLPLQRIFAMITRHLFCTAFIAATLAGSTVYAEEVKIPAQPLDARLRAKLPAEILATGEMTAANNGSFPPYTIVTGNQSMAGASADFIKALSEILGVKINLAPVNGLSGLLLGIKSGRYQFSMGPIGDFVDREASVDFIDFVQEYVVFAIPKGNPKGINGLEDTCGSKVAVMAGGSAEKVIRQQSIACTTANKPAVEVQAYADQPTSILAVNAKRADTFFSSHAPLTYFVQQANGTLELTGIGKKNGFDDLYQGAVVQKGSVLGDVILEAVRKLNGNGTYAIIMKKWGLSDNMLKTPGANLAGKLAK</sequence>
<dbReference type="InterPro" id="IPR001638">
    <property type="entry name" value="Solute-binding_3/MltF_N"/>
</dbReference>